<evidence type="ECO:0000313" key="2">
    <source>
        <dbReference type="EMBL" id="GAP87436.2"/>
    </source>
</evidence>
<dbReference type="Gene3D" id="2.40.40.10">
    <property type="entry name" value="RlpA-like domain"/>
    <property type="match status" value="1"/>
</dbReference>
<dbReference type="STRING" id="77044.A0A1W2TH41"/>
<organism evidence="2">
    <name type="scientific">Rosellinia necatrix</name>
    <name type="common">White root-rot fungus</name>
    <dbReference type="NCBI Taxonomy" id="77044"/>
    <lineage>
        <taxon>Eukaryota</taxon>
        <taxon>Fungi</taxon>
        <taxon>Dikarya</taxon>
        <taxon>Ascomycota</taxon>
        <taxon>Pezizomycotina</taxon>
        <taxon>Sordariomycetes</taxon>
        <taxon>Xylariomycetidae</taxon>
        <taxon>Xylariales</taxon>
        <taxon>Xylariaceae</taxon>
        <taxon>Rosellinia</taxon>
    </lineage>
</organism>
<dbReference type="PANTHER" id="PTHR31836:SF28">
    <property type="entry name" value="SRCR DOMAIN-CONTAINING PROTEIN-RELATED"/>
    <property type="match status" value="1"/>
</dbReference>
<dbReference type="Proteomes" id="UP000054516">
    <property type="component" value="Unassembled WGS sequence"/>
</dbReference>
<dbReference type="PANTHER" id="PTHR31836">
    <property type="match status" value="1"/>
</dbReference>
<keyword evidence="3" id="KW-1185">Reference proteome</keyword>
<sequence length="210" mass="21901">MAAEARVLRRSAIFAPSPVIVLAIAATAGLVSAAPAAAAPALAGRQAMSGDLTYYAPGLGACGVYSSEEDAVVALSWQLFDPNTPGGNPNLNTLCGRRIQINLGGSSAVVTVADRCEACQLNDLDVPIKVFSQLADPNVGRIQMSWNWSSRAAVALALRRPGSGKTSARACVRARVVGCAEIDTDIDMANRTLTTRTCDGYIRCVDKCST</sequence>
<protein>
    <submittedName>
        <fullName evidence="2">Putative riboflavin aldehyde-forming enzyme protein</fullName>
    </submittedName>
</protein>
<name>A0A1W2TH41_ROSNE</name>
<proteinExistence type="predicted"/>
<dbReference type="EMBL" id="DF977471">
    <property type="protein sequence ID" value="GAP87436.2"/>
    <property type="molecule type" value="Genomic_DNA"/>
</dbReference>
<dbReference type="SUPFAM" id="SSF50685">
    <property type="entry name" value="Barwin-like endoglucanases"/>
    <property type="match status" value="1"/>
</dbReference>
<keyword evidence="1" id="KW-0732">Signal</keyword>
<dbReference type="InterPro" id="IPR051477">
    <property type="entry name" value="Expansin_CellWall"/>
</dbReference>
<dbReference type="OrthoDB" id="623670at2759"/>
<dbReference type="CDD" id="cd22191">
    <property type="entry name" value="DPBB_RlpA_EXP_N-like"/>
    <property type="match status" value="1"/>
</dbReference>
<gene>
    <name evidence="2" type="ORF">SAMD00023353_2601190</name>
</gene>
<evidence type="ECO:0000256" key="1">
    <source>
        <dbReference type="ARBA" id="ARBA00022729"/>
    </source>
</evidence>
<dbReference type="AlphaFoldDB" id="A0A1W2TH41"/>
<evidence type="ECO:0000313" key="3">
    <source>
        <dbReference type="Proteomes" id="UP000054516"/>
    </source>
</evidence>
<accession>A0A1W2TH41</accession>
<reference evidence="2" key="1">
    <citation type="submission" date="2016-03" db="EMBL/GenBank/DDBJ databases">
        <title>Draft genome sequence of Rosellinia necatrix.</title>
        <authorList>
            <person name="Kanematsu S."/>
        </authorList>
    </citation>
    <scope>NUCLEOTIDE SEQUENCE [LARGE SCALE GENOMIC DNA]</scope>
    <source>
        <strain evidence="2">W97</strain>
    </source>
</reference>
<dbReference type="InterPro" id="IPR036908">
    <property type="entry name" value="RlpA-like_sf"/>
</dbReference>